<name>A0A2U1D712_9LACO</name>
<sequence length="231" mass="25692">MKVSNVEFGIRLKDIRKQKGYSTSQAALQAGVSQPYLSQVENGKRNIPKVDTLERIAKGLRISREEILQLAGIVPEKLPNEVSISSTPSTVSIPIYGRIAAGYPEGAKEDIDGNITIEDNLIKRYGKDNLLALRINGESMNKVIHNGSIAILAKVDTSDISNGDICAVIIDGEMATLKHIYQYPDRIRFEPDSWLPQFKPFEYKKEDVDNDNPPIQIIGLLVQAITDFKKI</sequence>
<evidence type="ECO:0000256" key="2">
    <source>
        <dbReference type="ARBA" id="ARBA00023125"/>
    </source>
</evidence>
<dbReference type="RefSeq" id="WP_089940469.1">
    <property type="nucleotide sequence ID" value="NZ_QEKT01000007.1"/>
</dbReference>
<dbReference type="CDD" id="cd00093">
    <property type="entry name" value="HTH_XRE"/>
    <property type="match status" value="1"/>
</dbReference>
<evidence type="ECO:0000256" key="1">
    <source>
        <dbReference type="ARBA" id="ARBA00023015"/>
    </source>
</evidence>
<dbReference type="Gene3D" id="1.10.260.40">
    <property type="entry name" value="lambda repressor-like DNA-binding domains"/>
    <property type="match status" value="1"/>
</dbReference>
<dbReference type="Pfam" id="PF01381">
    <property type="entry name" value="HTH_3"/>
    <property type="match status" value="1"/>
</dbReference>
<dbReference type="InterPro" id="IPR010982">
    <property type="entry name" value="Lambda_DNA-bd_dom_sf"/>
</dbReference>
<dbReference type="SUPFAM" id="SSF47413">
    <property type="entry name" value="lambda repressor-like DNA-binding domains"/>
    <property type="match status" value="1"/>
</dbReference>
<dbReference type="AlphaFoldDB" id="A0A2U1D712"/>
<dbReference type="PANTHER" id="PTHR40661">
    <property type="match status" value="1"/>
</dbReference>
<comment type="caution">
    <text evidence="5">The sequence shown here is derived from an EMBL/GenBank/DDBJ whole genome shotgun (WGS) entry which is preliminary data.</text>
</comment>
<dbReference type="InterPro" id="IPR001387">
    <property type="entry name" value="Cro/C1-type_HTH"/>
</dbReference>
<keyword evidence="2" id="KW-0238">DNA-binding</keyword>
<dbReference type="SUPFAM" id="SSF51306">
    <property type="entry name" value="LexA/Signal peptidase"/>
    <property type="match status" value="1"/>
</dbReference>
<evidence type="ECO:0000313" key="5">
    <source>
        <dbReference type="EMBL" id="PVY83476.1"/>
    </source>
</evidence>
<dbReference type="InterPro" id="IPR036286">
    <property type="entry name" value="LexA/Signal_pep-like_sf"/>
</dbReference>
<reference evidence="5 6" key="1">
    <citation type="submission" date="2018-04" db="EMBL/GenBank/DDBJ databases">
        <title>Genomic Encyclopedia of Type Strains, Phase IV (KMG-IV): sequencing the most valuable type-strain genomes for metagenomic binning, comparative biology and taxonomic classification.</title>
        <authorList>
            <person name="Goeker M."/>
        </authorList>
    </citation>
    <scope>NUCLEOTIDE SEQUENCE [LARGE SCALE GENOMIC DNA]</scope>
    <source>
        <strain evidence="5 6">DSM 28795</strain>
    </source>
</reference>
<organism evidence="5 6">
    <name type="scientific">Convivina intestini</name>
    <dbReference type="NCBI Taxonomy" id="1505726"/>
    <lineage>
        <taxon>Bacteria</taxon>
        <taxon>Bacillati</taxon>
        <taxon>Bacillota</taxon>
        <taxon>Bacilli</taxon>
        <taxon>Lactobacillales</taxon>
        <taxon>Lactobacillaceae</taxon>
        <taxon>Convivina</taxon>
    </lineage>
</organism>
<evidence type="ECO:0000259" key="4">
    <source>
        <dbReference type="PROSITE" id="PS50943"/>
    </source>
</evidence>
<gene>
    <name evidence="5" type="ORF">C7384_10784</name>
</gene>
<dbReference type="GO" id="GO:0003677">
    <property type="term" value="F:DNA binding"/>
    <property type="evidence" value="ECO:0007669"/>
    <property type="project" value="UniProtKB-KW"/>
</dbReference>
<evidence type="ECO:0000256" key="3">
    <source>
        <dbReference type="ARBA" id="ARBA00023163"/>
    </source>
</evidence>
<keyword evidence="1" id="KW-0805">Transcription regulation</keyword>
<protein>
    <submittedName>
        <fullName evidence="5">Repressor LexA</fullName>
    </submittedName>
</protein>
<dbReference type="Gene3D" id="2.10.109.10">
    <property type="entry name" value="Umud Fragment, subunit A"/>
    <property type="match status" value="1"/>
</dbReference>
<dbReference type="Proteomes" id="UP000245433">
    <property type="component" value="Unassembled WGS sequence"/>
</dbReference>
<dbReference type="InterPro" id="IPR015927">
    <property type="entry name" value="Peptidase_S24_S26A/B/C"/>
</dbReference>
<keyword evidence="6" id="KW-1185">Reference proteome</keyword>
<proteinExistence type="predicted"/>
<accession>A0A2U1D712</accession>
<dbReference type="InterPro" id="IPR039418">
    <property type="entry name" value="LexA-like"/>
</dbReference>
<dbReference type="PANTHER" id="PTHR40661:SF3">
    <property type="entry name" value="FELS-1 PROPHAGE TRANSCRIPTIONAL REGULATOR"/>
    <property type="match status" value="1"/>
</dbReference>
<dbReference type="EMBL" id="QEKT01000007">
    <property type="protein sequence ID" value="PVY83476.1"/>
    <property type="molecule type" value="Genomic_DNA"/>
</dbReference>
<dbReference type="CDD" id="cd06529">
    <property type="entry name" value="S24_LexA-like"/>
    <property type="match status" value="1"/>
</dbReference>
<dbReference type="SMART" id="SM00530">
    <property type="entry name" value="HTH_XRE"/>
    <property type="match status" value="1"/>
</dbReference>
<dbReference type="PROSITE" id="PS50943">
    <property type="entry name" value="HTH_CROC1"/>
    <property type="match status" value="1"/>
</dbReference>
<dbReference type="OrthoDB" id="194368at2"/>
<evidence type="ECO:0000313" key="6">
    <source>
        <dbReference type="Proteomes" id="UP000245433"/>
    </source>
</evidence>
<dbReference type="Pfam" id="PF00717">
    <property type="entry name" value="Peptidase_S24"/>
    <property type="match status" value="1"/>
</dbReference>
<feature type="domain" description="HTH cro/C1-type" evidence="4">
    <location>
        <begin position="12"/>
        <end position="67"/>
    </location>
</feature>
<keyword evidence="3" id="KW-0804">Transcription</keyword>